<dbReference type="Pfam" id="PF03845">
    <property type="entry name" value="Spore_permease"/>
    <property type="match status" value="1"/>
</dbReference>
<feature type="transmembrane region" description="Helical" evidence="2">
    <location>
        <begin position="309"/>
        <end position="328"/>
    </location>
</feature>
<dbReference type="Proteomes" id="UP000215145">
    <property type="component" value="Unassembled WGS sequence"/>
</dbReference>
<feature type="transmembrane region" description="Helical" evidence="2">
    <location>
        <begin position="340"/>
        <end position="358"/>
    </location>
</feature>
<dbReference type="RefSeq" id="WP_089522234.1">
    <property type="nucleotide sequence ID" value="NZ_NMUQ01000001.1"/>
</dbReference>
<protein>
    <submittedName>
        <fullName evidence="3">Uncharacterized protein</fullName>
    </submittedName>
</protein>
<organism evidence="3 4">
    <name type="scientific">Paenibacillus herberti</name>
    <dbReference type="NCBI Taxonomy" id="1619309"/>
    <lineage>
        <taxon>Bacteria</taxon>
        <taxon>Bacillati</taxon>
        <taxon>Bacillota</taxon>
        <taxon>Bacilli</taxon>
        <taxon>Bacillales</taxon>
        <taxon>Paenibacillaceae</taxon>
        <taxon>Paenibacillus</taxon>
    </lineage>
</organism>
<dbReference type="AlphaFoldDB" id="A0A229NZY1"/>
<keyword evidence="2" id="KW-0812">Transmembrane</keyword>
<feature type="transmembrane region" description="Helical" evidence="2">
    <location>
        <begin position="134"/>
        <end position="154"/>
    </location>
</feature>
<keyword evidence="2" id="KW-1133">Transmembrane helix</keyword>
<evidence type="ECO:0000256" key="2">
    <source>
        <dbReference type="SAM" id="Phobius"/>
    </source>
</evidence>
<keyword evidence="2" id="KW-0472">Membrane</keyword>
<feature type="transmembrane region" description="Helical" evidence="2">
    <location>
        <begin position="78"/>
        <end position="103"/>
    </location>
</feature>
<feature type="transmembrane region" description="Helical" evidence="2">
    <location>
        <begin position="6"/>
        <end position="26"/>
    </location>
</feature>
<dbReference type="EMBL" id="NMUQ01000001">
    <property type="protein sequence ID" value="OXM15311.1"/>
    <property type="molecule type" value="Genomic_DNA"/>
</dbReference>
<feature type="compositionally biased region" description="Basic and acidic residues" evidence="1">
    <location>
        <begin position="381"/>
        <end position="397"/>
    </location>
</feature>
<evidence type="ECO:0000256" key="1">
    <source>
        <dbReference type="SAM" id="MobiDB-lite"/>
    </source>
</evidence>
<keyword evidence="4" id="KW-1185">Reference proteome</keyword>
<reference evidence="3 4" key="1">
    <citation type="submission" date="2017-07" db="EMBL/GenBank/DDBJ databases">
        <title>Paenibacillus herberti R33 genome sequencing and assembly.</title>
        <authorList>
            <person name="Su W."/>
        </authorList>
    </citation>
    <scope>NUCLEOTIDE SEQUENCE [LARGE SCALE GENOMIC DNA]</scope>
    <source>
        <strain evidence="3 4">R33</strain>
    </source>
</reference>
<name>A0A229NZY1_9BACL</name>
<comment type="caution">
    <text evidence="3">The sequence shown here is derived from an EMBL/GenBank/DDBJ whole genome shotgun (WGS) entry which is preliminary data.</text>
</comment>
<feature type="transmembrane region" description="Helical" evidence="2">
    <location>
        <begin position="263"/>
        <end position="283"/>
    </location>
</feature>
<feature type="region of interest" description="Disordered" evidence="1">
    <location>
        <begin position="369"/>
        <end position="397"/>
    </location>
</feature>
<dbReference type="GO" id="GO:0016020">
    <property type="term" value="C:membrane"/>
    <property type="evidence" value="ECO:0007669"/>
    <property type="project" value="InterPro"/>
</dbReference>
<feature type="transmembrane region" description="Helical" evidence="2">
    <location>
        <begin position="110"/>
        <end position="128"/>
    </location>
</feature>
<feature type="transmembrane region" description="Helical" evidence="2">
    <location>
        <begin position="166"/>
        <end position="193"/>
    </location>
</feature>
<gene>
    <name evidence="3" type="ORF">CGZ75_00765</name>
</gene>
<feature type="transmembrane region" description="Helical" evidence="2">
    <location>
        <begin position="213"/>
        <end position="233"/>
    </location>
</feature>
<evidence type="ECO:0000313" key="4">
    <source>
        <dbReference type="Proteomes" id="UP000215145"/>
    </source>
</evidence>
<evidence type="ECO:0000313" key="3">
    <source>
        <dbReference type="EMBL" id="OXM15311.1"/>
    </source>
</evidence>
<dbReference type="GO" id="GO:0009847">
    <property type="term" value="P:spore germination"/>
    <property type="evidence" value="ECO:0007669"/>
    <property type="project" value="InterPro"/>
</dbReference>
<sequence>MNRYFYYSFVMVAMLNLMLFVPSVLLSERTTGAVSSMLVAIVVGTLTAYAATSALARYPGRGVPEILRLRLPEWIVKMILAIYAFMFFFASSFALIAFTILLNRVLTPDLPVWNLMLILGVLCIYGSTRSSMTLLFMMEITILLLTPLVLFVLFKGFRSPDVAWNAIYAVARYVNVPPTLSSIAAGTFIFTGYTNMAIFNRLNPPNFRLKGRWLIPLFGSGILLTTFFLPIGYHGTMAVDRYTYVWAQTADSMTMSFGFIERVLFLFLLVYLGLTLLYTSVGWHQSIEFLRSMSKSYRFEVDFSKTPKANWWISCVFFGICIASMFVLNEQTNQIIAERWLIFRMFVELATAIFLLVLTRKRPAADAMGDSIGSTQGDAMGDSKGDSKKSAKGEAKA</sequence>
<accession>A0A229NZY1</accession>
<dbReference type="OrthoDB" id="2930450at2"/>
<feature type="transmembrane region" description="Helical" evidence="2">
    <location>
        <begin position="38"/>
        <end position="58"/>
    </location>
</feature>
<dbReference type="InterPro" id="IPR004761">
    <property type="entry name" value="Spore_GerAB"/>
</dbReference>
<proteinExistence type="predicted"/>